<keyword evidence="10" id="KW-0443">Lipid metabolism</keyword>
<protein>
    <recommendedName>
        <fullName evidence="14">sphinganine-1-phosphate aldolase</fullName>
        <ecNumber evidence="14">4.1.2.27</ecNumber>
    </recommendedName>
    <alternativeName>
        <fullName evidence="15">Sphingosine-1-phosphate aldolase</fullName>
    </alternativeName>
</protein>
<evidence type="ECO:0000256" key="9">
    <source>
        <dbReference type="ARBA" id="ARBA00022989"/>
    </source>
</evidence>
<dbReference type="EMBL" id="JAEAOA010000635">
    <property type="protein sequence ID" value="KAK3578720.1"/>
    <property type="molecule type" value="Genomic_DNA"/>
</dbReference>
<accession>A0AAE0RSH6</accession>
<reference evidence="18" key="3">
    <citation type="submission" date="2023-05" db="EMBL/GenBank/DDBJ databases">
        <authorList>
            <person name="Smith C.H."/>
        </authorList>
    </citation>
    <scope>NUCLEOTIDE SEQUENCE</scope>
    <source>
        <strain evidence="18">CHS0354</strain>
        <tissue evidence="18">Mantle</tissue>
    </source>
</reference>
<dbReference type="GO" id="GO:0030149">
    <property type="term" value="P:sphingolipid catabolic process"/>
    <property type="evidence" value="ECO:0007669"/>
    <property type="project" value="TreeGrafter"/>
</dbReference>
<dbReference type="PANTHER" id="PTHR42735:SF6">
    <property type="entry name" value="SPHINGOSINE-1-PHOSPHATE LYASE 1"/>
    <property type="match status" value="1"/>
</dbReference>
<evidence type="ECO:0000256" key="12">
    <source>
        <dbReference type="ARBA" id="ARBA00023239"/>
    </source>
</evidence>
<keyword evidence="5" id="KW-0812">Transmembrane</keyword>
<reference evidence="18" key="2">
    <citation type="journal article" date="2021" name="Genome Biol. Evol.">
        <title>Developing a high-quality reference genome for a parasitic bivalve with doubly uniparental inheritance (Bivalvia: Unionida).</title>
        <authorList>
            <person name="Smith C.H."/>
        </authorList>
    </citation>
    <scope>NUCLEOTIDE SEQUENCE</scope>
    <source>
        <strain evidence="18">CHS0354</strain>
        <tissue evidence="18">Mantle</tissue>
    </source>
</reference>
<keyword evidence="9" id="KW-1133">Transmembrane helix</keyword>
<dbReference type="EC" id="4.1.2.27" evidence="14"/>
<name>A0AAE0RSH6_9BIVA</name>
<evidence type="ECO:0000256" key="11">
    <source>
        <dbReference type="ARBA" id="ARBA00023136"/>
    </source>
</evidence>
<keyword evidence="8" id="KW-0746">Sphingolipid metabolism</keyword>
<keyword evidence="12 17" id="KW-0456">Lyase</keyword>
<reference evidence="18" key="1">
    <citation type="journal article" date="2021" name="Genome Biol. Evol.">
        <title>A High-Quality Reference Genome for a Parasitic Bivalve with Doubly Uniparental Inheritance (Bivalvia: Unionida).</title>
        <authorList>
            <person name="Smith C.H."/>
        </authorList>
    </citation>
    <scope>NUCLEOTIDE SEQUENCE</scope>
    <source>
        <strain evidence="18">CHS0354</strain>
    </source>
</reference>
<sequence>MEDVAKVVRPYIDLILLYLEDVRVVVNNVCRGLEPWQIILVTVGLTLVVSSVYDFLFDQEERLVERLKKTVFKYGKRLPIIKGRIDREIMKFAKELESGYNKGIGPSGYLLHLPKKGLTADDIRGELQKYHEMVHTDWSKGSVSGAVYSGDPDLTRVLTETYGTFAWTNPLHPDLFPDVRKMEAEIVRMCCSLFNGGPETCGTMTSGGTESILLACLGYRNRARERGIKLPEIIVPVTVHAAFDKAAAMFHMKITHIKIDPKTMMVDVKAMRRAINKNTCLLVGSAPHFPHGIIDPMEEIAKLGLKYNIPVHTDCCLGGFLIPFMDKAGFPIAPVDFRIPGITSISADTHKYGFAPKGSSVIMYLNKNYRKYQWFIQTDWPGGVYASPTLAGSRAGAIIAACWAAMMYMGEDGYVDSTKKIISTTRYIVQELRKIPGIEVLGEPLMSLVAISSKTFNIFRLSDALSERGWMLNPLQFPSSVHLCVTLLHTKPGVADRFIQEVRDVTAELMKDKDAKCGGMGAIYGMAQRIPDRSLVHEIVSLFLDASYNTNVGEPVKNGVNGINKH</sequence>
<dbReference type="Gene3D" id="3.90.1150.10">
    <property type="entry name" value="Aspartate Aminotransferase, domain 1"/>
    <property type="match status" value="1"/>
</dbReference>
<dbReference type="InterPro" id="IPR050477">
    <property type="entry name" value="GrpII_AminoAcid_Decarb"/>
</dbReference>
<evidence type="ECO:0000256" key="8">
    <source>
        <dbReference type="ARBA" id="ARBA00022919"/>
    </source>
</evidence>
<keyword evidence="19" id="KW-1185">Reference proteome</keyword>
<keyword evidence="11" id="KW-0472">Membrane</keyword>
<organism evidence="18 19">
    <name type="scientific">Potamilus streckersoni</name>
    <dbReference type="NCBI Taxonomy" id="2493646"/>
    <lineage>
        <taxon>Eukaryota</taxon>
        <taxon>Metazoa</taxon>
        <taxon>Spiralia</taxon>
        <taxon>Lophotrochozoa</taxon>
        <taxon>Mollusca</taxon>
        <taxon>Bivalvia</taxon>
        <taxon>Autobranchia</taxon>
        <taxon>Heteroconchia</taxon>
        <taxon>Palaeoheterodonta</taxon>
        <taxon>Unionida</taxon>
        <taxon>Unionoidea</taxon>
        <taxon>Unionidae</taxon>
        <taxon>Ambleminae</taxon>
        <taxon>Lampsilini</taxon>
        <taxon>Potamilus</taxon>
    </lineage>
</organism>
<evidence type="ECO:0000313" key="18">
    <source>
        <dbReference type="EMBL" id="KAK3578720.1"/>
    </source>
</evidence>
<feature type="modified residue" description="N6-(pyridoxal phosphate)lysine" evidence="16">
    <location>
        <position position="351"/>
    </location>
</feature>
<evidence type="ECO:0000256" key="16">
    <source>
        <dbReference type="PIRSR" id="PIRSR602129-50"/>
    </source>
</evidence>
<evidence type="ECO:0000256" key="5">
    <source>
        <dbReference type="ARBA" id="ARBA00022692"/>
    </source>
</evidence>
<comment type="cofactor">
    <cofactor evidence="1 16 17">
        <name>pyridoxal 5'-phosphate</name>
        <dbReference type="ChEBI" id="CHEBI:597326"/>
    </cofactor>
</comment>
<keyword evidence="7 16" id="KW-0663">Pyridoxal phosphate</keyword>
<dbReference type="FunFam" id="6.10.140.2150:FF:000001">
    <property type="entry name" value="Sphingosine-1-phosphate lyase 1"/>
    <property type="match status" value="1"/>
</dbReference>
<evidence type="ECO:0000256" key="3">
    <source>
        <dbReference type="ARBA" id="ARBA00004760"/>
    </source>
</evidence>
<dbReference type="InterPro" id="IPR015421">
    <property type="entry name" value="PyrdxlP-dep_Trfase_major"/>
</dbReference>
<proteinExistence type="inferred from homology"/>
<comment type="subcellular location">
    <subcellularLocation>
        <location evidence="2">Endoplasmic reticulum membrane</location>
        <topology evidence="2">Single-pass membrane protein</topology>
    </subcellularLocation>
</comment>
<dbReference type="SUPFAM" id="SSF53383">
    <property type="entry name" value="PLP-dependent transferases"/>
    <property type="match status" value="1"/>
</dbReference>
<dbReference type="InterPro" id="IPR002129">
    <property type="entry name" value="PyrdxlP-dep_de-COase"/>
</dbReference>
<evidence type="ECO:0000256" key="2">
    <source>
        <dbReference type="ARBA" id="ARBA00004389"/>
    </source>
</evidence>
<dbReference type="InterPro" id="IPR015424">
    <property type="entry name" value="PyrdxlP-dep_Trfase"/>
</dbReference>
<dbReference type="Proteomes" id="UP001195483">
    <property type="component" value="Unassembled WGS sequence"/>
</dbReference>
<evidence type="ECO:0000256" key="7">
    <source>
        <dbReference type="ARBA" id="ARBA00022898"/>
    </source>
</evidence>
<comment type="caution">
    <text evidence="18">The sequence shown here is derived from an EMBL/GenBank/DDBJ whole genome shotgun (WGS) entry which is preliminary data.</text>
</comment>
<evidence type="ECO:0000256" key="15">
    <source>
        <dbReference type="ARBA" id="ARBA00042568"/>
    </source>
</evidence>
<dbReference type="FunFam" id="3.40.640.10:FF:000020">
    <property type="entry name" value="sphingosine-1-phosphate lyase 1"/>
    <property type="match status" value="1"/>
</dbReference>
<dbReference type="Gene3D" id="6.10.140.2150">
    <property type="match status" value="1"/>
</dbReference>
<dbReference type="GO" id="GO:0030170">
    <property type="term" value="F:pyridoxal phosphate binding"/>
    <property type="evidence" value="ECO:0007669"/>
    <property type="project" value="InterPro"/>
</dbReference>
<comment type="pathway">
    <text evidence="3">Lipid metabolism; sphingolipid metabolism.</text>
</comment>
<evidence type="ECO:0000256" key="1">
    <source>
        <dbReference type="ARBA" id="ARBA00001933"/>
    </source>
</evidence>
<dbReference type="CDD" id="cd06450">
    <property type="entry name" value="DOPA_deC_like"/>
    <property type="match status" value="1"/>
</dbReference>
<dbReference type="GO" id="GO:0005789">
    <property type="term" value="C:endoplasmic reticulum membrane"/>
    <property type="evidence" value="ECO:0007669"/>
    <property type="project" value="UniProtKB-SubCell"/>
</dbReference>
<comment type="pathway">
    <text evidence="4">Sphingolipid metabolism.</text>
</comment>
<evidence type="ECO:0000256" key="10">
    <source>
        <dbReference type="ARBA" id="ARBA00023098"/>
    </source>
</evidence>
<evidence type="ECO:0000256" key="4">
    <source>
        <dbReference type="ARBA" id="ARBA00004991"/>
    </source>
</evidence>
<dbReference type="GO" id="GO:0019752">
    <property type="term" value="P:carboxylic acid metabolic process"/>
    <property type="evidence" value="ECO:0007669"/>
    <property type="project" value="InterPro"/>
</dbReference>
<evidence type="ECO:0000256" key="6">
    <source>
        <dbReference type="ARBA" id="ARBA00022824"/>
    </source>
</evidence>
<evidence type="ECO:0000256" key="13">
    <source>
        <dbReference type="ARBA" id="ARBA00038302"/>
    </source>
</evidence>
<evidence type="ECO:0000313" key="19">
    <source>
        <dbReference type="Proteomes" id="UP001195483"/>
    </source>
</evidence>
<dbReference type="FunFam" id="3.90.1150.10:FF:000247">
    <property type="entry name" value="Sphingosine phosphate lyase, putative"/>
    <property type="match status" value="1"/>
</dbReference>
<dbReference type="InterPro" id="IPR015422">
    <property type="entry name" value="PyrdxlP-dep_Trfase_small"/>
</dbReference>
<comment type="similarity">
    <text evidence="13">Belongs to the group II decarboxylase family. Sphingosine-1-phosphate lyase subfamily.</text>
</comment>
<dbReference type="PANTHER" id="PTHR42735">
    <property type="match status" value="1"/>
</dbReference>
<dbReference type="GO" id="GO:0008117">
    <property type="term" value="F:sphinganine-1-phosphate aldolase activity"/>
    <property type="evidence" value="ECO:0007669"/>
    <property type="project" value="UniProtKB-EC"/>
</dbReference>
<gene>
    <name evidence="18" type="ORF">CHS0354_010105</name>
</gene>
<dbReference type="AlphaFoldDB" id="A0AAE0RSH6"/>
<evidence type="ECO:0000256" key="17">
    <source>
        <dbReference type="RuleBase" id="RU000382"/>
    </source>
</evidence>
<keyword evidence="6" id="KW-0256">Endoplasmic reticulum</keyword>
<dbReference type="Gene3D" id="3.40.640.10">
    <property type="entry name" value="Type I PLP-dependent aspartate aminotransferase-like (Major domain)"/>
    <property type="match status" value="1"/>
</dbReference>
<dbReference type="Pfam" id="PF00282">
    <property type="entry name" value="Pyridoxal_deC"/>
    <property type="match status" value="1"/>
</dbReference>
<evidence type="ECO:0000256" key="14">
    <source>
        <dbReference type="ARBA" id="ARBA00038965"/>
    </source>
</evidence>